<dbReference type="RefSeq" id="WP_206642595.1">
    <property type="nucleotide sequence ID" value="NZ_CP071247.1"/>
</dbReference>
<organism evidence="2 3">
    <name type="scientific">Marinobacter salinisoli</name>
    <dbReference type="NCBI Taxonomy" id="2769486"/>
    <lineage>
        <taxon>Bacteria</taxon>
        <taxon>Pseudomonadati</taxon>
        <taxon>Pseudomonadota</taxon>
        <taxon>Gammaproteobacteria</taxon>
        <taxon>Pseudomonadales</taxon>
        <taxon>Marinobacteraceae</taxon>
        <taxon>Marinobacter</taxon>
    </lineage>
</organism>
<dbReference type="Proteomes" id="UP000663555">
    <property type="component" value="Chromosome"/>
</dbReference>
<name>A0ABX7MMD7_9GAMM</name>
<protein>
    <submittedName>
        <fullName evidence="2">ADP-ribosylglycohydrolase family protein</fullName>
    </submittedName>
</protein>
<accession>A0ABX7MMD7</accession>
<sequence>MNEEQREDRRTRMIAAVAGGWVADAASLGLHWLYNSNRILEVGGQEPEFLPPRADYFEGVFGFFAHEGKTAGDVSHYGAATKVLTDSLLANHGELNTRDYQRRFVNHFGPGGQWQGFIDNPTRWTLINLATNEQKAIEQAYSSLDTELTDKQKRVLVQKVMPYVRRLSGSELAAPVREAINLTYQETRIQDAGVFLAETIDRELSPESGADDTQLPAVSKLAPLVACCAGHADLMKRVEAAVRVTNNSDEAVAWAHCAAQLLEGVFLGRPLSEAMESAAKKAPDRRNIDLACADSALDPIKAGDTFGRTCYLHEAMPVIFHIVSQAKSYTEAIRANIQCGGDSCGRAWIIGPVMAAIHGVGFKQGIPLSWLARVTDAADLYADLEALV</sequence>
<dbReference type="EMBL" id="CP071247">
    <property type="protein sequence ID" value="QSP93370.1"/>
    <property type="molecule type" value="Genomic_DNA"/>
</dbReference>
<evidence type="ECO:0000256" key="1">
    <source>
        <dbReference type="SAM" id="Phobius"/>
    </source>
</evidence>
<dbReference type="InterPro" id="IPR050792">
    <property type="entry name" value="ADP-ribosylglycohydrolase"/>
</dbReference>
<dbReference type="PANTHER" id="PTHR16222">
    <property type="entry name" value="ADP-RIBOSYLGLYCOHYDROLASE"/>
    <property type="match status" value="1"/>
</dbReference>
<evidence type="ECO:0000313" key="3">
    <source>
        <dbReference type="Proteomes" id="UP000663555"/>
    </source>
</evidence>
<dbReference type="Gene3D" id="1.10.4080.10">
    <property type="entry name" value="ADP-ribosylation/Crystallin J1"/>
    <property type="match status" value="1"/>
</dbReference>
<keyword evidence="1" id="KW-0812">Transmembrane</keyword>
<dbReference type="SUPFAM" id="SSF101478">
    <property type="entry name" value="ADP-ribosylglycohydrolase"/>
    <property type="match status" value="1"/>
</dbReference>
<dbReference type="Pfam" id="PF03747">
    <property type="entry name" value="ADP_ribosyl_GH"/>
    <property type="match status" value="1"/>
</dbReference>
<dbReference type="InterPro" id="IPR036705">
    <property type="entry name" value="Ribosyl_crysJ1_sf"/>
</dbReference>
<keyword evidence="3" id="KW-1185">Reference proteome</keyword>
<evidence type="ECO:0000313" key="2">
    <source>
        <dbReference type="EMBL" id="QSP93370.1"/>
    </source>
</evidence>
<dbReference type="PANTHER" id="PTHR16222:SF17">
    <property type="entry name" value="SELENOPROTEIN J"/>
    <property type="match status" value="1"/>
</dbReference>
<feature type="transmembrane region" description="Helical" evidence="1">
    <location>
        <begin position="12"/>
        <end position="34"/>
    </location>
</feature>
<gene>
    <name evidence="2" type="ORF">LPB19_08980</name>
</gene>
<dbReference type="InterPro" id="IPR005502">
    <property type="entry name" value="Ribosyl_crysJ1"/>
</dbReference>
<keyword evidence="1" id="KW-1133">Transmembrane helix</keyword>
<reference evidence="2 3" key="1">
    <citation type="submission" date="2021-03" db="EMBL/GenBank/DDBJ databases">
        <title>Genome sequencing of Marinobacter sp. LPB0319.</title>
        <authorList>
            <person name="Kim J."/>
        </authorList>
    </citation>
    <scope>NUCLEOTIDE SEQUENCE [LARGE SCALE GENOMIC DNA]</scope>
    <source>
        <strain evidence="2 3">LPB0319</strain>
    </source>
</reference>
<keyword evidence="1" id="KW-0472">Membrane</keyword>
<proteinExistence type="predicted"/>